<accession>A0ABV7FDG8</accession>
<name>A0ABV7FDG8_9GAMM</name>
<dbReference type="RefSeq" id="WP_378115863.1">
    <property type="nucleotide sequence ID" value="NZ_JBHRTF010000002.1"/>
</dbReference>
<comment type="caution">
    <text evidence="1">The sequence shown here is derived from an EMBL/GenBank/DDBJ whole genome shotgun (WGS) entry which is preliminary data.</text>
</comment>
<gene>
    <name evidence="1" type="ORF">ACFODX_02870</name>
</gene>
<evidence type="ECO:0000313" key="2">
    <source>
        <dbReference type="Proteomes" id="UP001595555"/>
    </source>
</evidence>
<keyword evidence="2" id="KW-1185">Reference proteome</keyword>
<organism evidence="1 2">
    <name type="scientific">Cellvibrio fontiphilus</name>
    <dbReference type="NCBI Taxonomy" id="1815559"/>
    <lineage>
        <taxon>Bacteria</taxon>
        <taxon>Pseudomonadati</taxon>
        <taxon>Pseudomonadota</taxon>
        <taxon>Gammaproteobacteria</taxon>
        <taxon>Cellvibrionales</taxon>
        <taxon>Cellvibrionaceae</taxon>
        <taxon>Cellvibrio</taxon>
    </lineage>
</organism>
<proteinExistence type="predicted"/>
<protein>
    <submittedName>
        <fullName evidence="1">DUF6445 family protein</fullName>
    </submittedName>
</protein>
<dbReference type="Pfam" id="PF20043">
    <property type="entry name" value="DUF6445"/>
    <property type="match status" value="1"/>
</dbReference>
<dbReference type="Proteomes" id="UP001595555">
    <property type="component" value="Unassembled WGS sequence"/>
</dbReference>
<evidence type="ECO:0000313" key="1">
    <source>
        <dbReference type="EMBL" id="MFC3114482.1"/>
    </source>
</evidence>
<reference evidence="2" key="1">
    <citation type="journal article" date="2019" name="Int. J. Syst. Evol. Microbiol.">
        <title>The Global Catalogue of Microorganisms (GCM) 10K type strain sequencing project: providing services to taxonomists for standard genome sequencing and annotation.</title>
        <authorList>
            <consortium name="The Broad Institute Genomics Platform"/>
            <consortium name="The Broad Institute Genome Sequencing Center for Infectious Disease"/>
            <person name="Wu L."/>
            <person name="Ma J."/>
        </authorList>
    </citation>
    <scope>NUCLEOTIDE SEQUENCE [LARGE SCALE GENOMIC DNA]</scope>
    <source>
        <strain evidence="2">KCTC 52237</strain>
    </source>
</reference>
<sequence length="236" mass="26721">MTTNNPYSINEELSVHTSIVGIEEEKVLIIDNFLTNPDALVDLAASQTFTPYSTQYPGIKSPAPAEYTKALLHRLVPIIANHYELPPRQHLECSNCSFSLVTLPENDLNLIQRAPHRDSSYPFQFAVLLYLCDAEHGGTSFYRHNLTQFETISPAKSAIYDQVCAEDIASNGEPEARYQQESDRRYDKIGEVDIRFNRLVVYRSWLLHSARINPGKSVDANPRTGRLTLNSFLIFS</sequence>
<dbReference type="InterPro" id="IPR045617">
    <property type="entry name" value="DUF6445"/>
</dbReference>
<dbReference type="EMBL" id="JBHRTF010000002">
    <property type="protein sequence ID" value="MFC3114482.1"/>
    <property type="molecule type" value="Genomic_DNA"/>
</dbReference>